<protein>
    <submittedName>
        <fullName evidence="3">Unnamed protein product</fullName>
    </submittedName>
</protein>
<dbReference type="OrthoDB" id="120857at2759"/>
<evidence type="ECO:0000313" key="4">
    <source>
        <dbReference type="Proteomes" id="UP001165121"/>
    </source>
</evidence>
<dbReference type="InterPro" id="IPR054722">
    <property type="entry name" value="PolX-like_BBD"/>
</dbReference>
<sequence>MFLSTKELKTPVHIRIADGRKTDAVAMGTVGLKLMDGTSVMLSDVLYIPEVDGSLILVAKLAEEDVVAQFSKDNCVFCYGDATDMEAKRCGNVYKLNTVEKEVCRIATTSRKQPWALIHARLSHIPFKRYEQLLTMADGVPRVMESVASDDVCSSCCMGTMRADDYPRHPKKLVKYAGVLDLVHMDVMDPMQTRTPGGCTFGVTFTDDYSRHVSVFFMKANRKCCPSSRSITQQWRTQHAVIC</sequence>
<keyword evidence="4" id="KW-1185">Reference proteome</keyword>
<dbReference type="GO" id="GO:0006508">
    <property type="term" value="P:proteolysis"/>
    <property type="evidence" value="ECO:0007669"/>
    <property type="project" value="UniProtKB-KW"/>
</dbReference>
<reference evidence="3" key="1">
    <citation type="submission" date="2023-04" db="EMBL/GenBank/DDBJ databases">
        <title>Phytophthora fragariaefolia NBRC 109709.</title>
        <authorList>
            <person name="Ichikawa N."/>
            <person name="Sato H."/>
            <person name="Tonouchi N."/>
        </authorList>
    </citation>
    <scope>NUCLEOTIDE SEQUENCE</scope>
    <source>
        <strain evidence="3">NBRC 109709</strain>
    </source>
</reference>
<gene>
    <name evidence="3" type="ORF">Pfra01_002463600</name>
</gene>
<dbReference type="PANTHER" id="PTHR42648">
    <property type="entry name" value="TRANSPOSASE, PUTATIVE-RELATED"/>
    <property type="match status" value="1"/>
</dbReference>
<dbReference type="AlphaFoldDB" id="A0A9W7D8J5"/>
<keyword evidence="1" id="KW-0378">Hydrolase</keyword>
<dbReference type="GO" id="GO:0003676">
    <property type="term" value="F:nucleic acid binding"/>
    <property type="evidence" value="ECO:0007669"/>
    <property type="project" value="InterPro"/>
</dbReference>
<comment type="caution">
    <text evidence="3">The sequence shown here is derived from an EMBL/GenBank/DDBJ whole genome shotgun (WGS) entry which is preliminary data.</text>
</comment>
<dbReference type="GO" id="GO:0008233">
    <property type="term" value="F:peptidase activity"/>
    <property type="evidence" value="ECO:0007669"/>
    <property type="project" value="UniProtKB-KW"/>
</dbReference>
<accession>A0A9W7D8J5</accession>
<dbReference type="Proteomes" id="UP001165121">
    <property type="component" value="Unassembled WGS sequence"/>
</dbReference>
<evidence type="ECO:0000259" key="2">
    <source>
        <dbReference type="Pfam" id="PF22936"/>
    </source>
</evidence>
<proteinExistence type="predicted"/>
<dbReference type="InterPro" id="IPR039537">
    <property type="entry name" value="Retrotran_Ty1/copia-like"/>
</dbReference>
<organism evidence="3 4">
    <name type="scientific">Phytophthora fragariaefolia</name>
    <dbReference type="NCBI Taxonomy" id="1490495"/>
    <lineage>
        <taxon>Eukaryota</taxon>
        <taxon>Sar</taxon>
        <taxon>Stramenopiles</taxon>
        <taxon>Oomycota</taxon>
        <taxon>Peronosporomycetes</taxon>
        <taxon>Peronosporales</taxon>
        <taxon>Peronosporaceae</taxon>
        <taxon>Phytophthora</taxon>
    </lineage>
</organism>
<keyword evidence="1" id="KW-0645">Protease</keyword>
<name>A0A9W7D8J5_9STRA</name>
<dbReference type="Gene3D" id="3.30.420.10">
    <property type="entry name" value="Ribonuclease H-like superfamily/Ribonuclease H"/>
    <property type="match status" value="1"/>
</dbReference>
<dbReference type="Pfam" id="PF22936">
    <property type="entry name" value="Pol_BBD"/>
    <property type="match status" value="1"/>
</dbReference>
<evidence type="ECO:0000256" key="1">
    <source>
        <dbReference type="ARBA" id="ARBA00022670"/>
    </source>
</evidence>
<evidence type="ECO:0000313" key="3">
    <source>
        <dbReference type="EMBL" id="GMF57639.1"/>
    </source>
</evidence>
<dbReference type="InterPro" id="IPR036397">
    <property type="entry name" value="RNaseH_sf"/>
</dbReference>
<dbReference type="PANTHER" id="PTHR42648:SF27">
    <property type="entry name" value="RNA-DIRECTED DNA POLYMERASE"/>
    <property type="match status" value="1"/>
</dbReference>
<feature type="domain" description="Retrovirus-related Pol polyprotein from transposon TNT 1-94-like beta-barrel" evidence="2">
    <location>
        <begin position="2"/>
        <end position="64"/>
    </location>
</feature>
<dbReference type="EMBL" id="BSXT01004380">
    <property type="protein sequence ID" value="GMF57639.1"/>
    <property type="molecule type" value="Genomic_DNA"/>
</dbReference>